<keyword evidence="3" id="KW-1185">Reference proteome</keyword>
<dbReference type="AlphaFoldDB" id="D2VHA8"/>
<feature type="compositionally biased region" description="Acidic residues" evidence="1">
    <location>
        <begin position="587"/>
        <end position="598"/>
    </location>
</feature>
<protein>
    <submittedName>
        <fullName evidence="2">Predicted protein</fullName>
    </submittedName>
</protein>
<dbReference type="GeneID" id="8856581"/>
<dbReference type="OMA" id="ERANDHR"/>
<accession>D2VHA8</accession>
<dbReference type="RefSeq" id="XP_002676513.1">
    <property type="nucleotide sequence ID" value="XM_002676467.1"/>
</dbReference>
<dbReference type="KEGG" id="ngr:NAEGRDRAFT_68148"/>
<feature type="compositionally biased region" description="Low complexity" evidence="1">
    <location>
        <begin position="452"/>
        <end position="476"/>
    </location>
</feature>
<dbReference type="SUPFAM" id="SSF57850">
    <property type="entry name" value="RING/U-box"/>
    <property type="match status" value="1"/>
</dbReference>
<feature type="compositionally biased region" description="Low complexity" evidence="1">
    <location>
        <begin position="247"/>
        <end position="265"/>
    </location>
</feature>
<dbReference type="VEuPathDB" id="AmoebaDB:NAEGRDRAFT_68148"/>
<dbReference type="InterPro" id="IPR013083">
    <property type="entry name" value="Znf_RING/FYVE/PHD"/>
</dbReference>
<feature type="compositionally biased region" description="Polar residues" evidence="1">
    <location>
        <begin position="1"/>
        <end position="15"/>
    </location>
</feature>
<feature type="region of interest" description="Disordered" evidence="1">
    <location>
        <begin position="1"/>
        <end position="27"/>
    </location>
</feature>
<evidence type="ECO:0000256" key="1">
    <source>
        <dbReference type="SAM" id="MobiDB-lite"/>
    </source>
</evidence>
<evidence type="ECO:0000313" key="2">
    <source>
        <dbReference type="EMBL" id="EFC43769.1"/>
    </source>
</evidence>
<sequence length="922" mass="105533">MYCSSTSSPTADTTLNNNNNSSVEDESTKRRYFRDIPIVKFPTDYVQRNDVYMYTEDISYFLGGIIPASDIESLFEEFRKICPKKIKHEQQEVVTFKYKKQSKKRKKKIFDTIKERMLTFQEGHTKSTPRSVIEATRNAERFCFLNAERVHSMFLNALVESESDLPVAFILLRSILDEKIIKSPYKSSIGIHADYPSMEQKQEGKMDIVFPPEFKRSKHALWTIRKKNTKEMESEKKKPSTEEKNSKSATSSTSKPAEAPSSSGKSSEKEEREESLFLPLGGHESSIDSPKIIEKTSNSTTTNNTKNISQPIIPTFTHSLISIGKSVRVLYSMDTSKNNSINLTISIKEYDEAIKATEKQTRNITLTDNRVKELWILDYAFGLSYSGGIAGIPSSQYFNSGLSVVLDKSLQPMLEQIRTKINIPCVPFSESILKKDVKSPQQLSRLCEEMVTDSSDAPSTNTTSASSTMTDNTTDNCPPVNNIESSSSFIIPPTTSIIPPVNKSKSSEEQQPKTNSQEFTNHFTLPDDGKIDLNKCDISITYAPWEEASSPVGSNNDAYSDSHSVFFDDDDHELYINRKRKNMEDPSSSDEEEEDENDETSKKGKINEPEEELEPHHITVLKRLLQFQLIREEDYDNKLKFFQAINEYRSGSLQSLQKIINSEMESLNNFTEYENFICPLSKKFILDPVLATDGLLYDRTALSQWMITFSSVSLLGGCRVTSFTNMPSAVEEINRILSKKIGHCIEFIEQIVEQKVYCIDLIPLIDQVVYYDSTLKRYRRKLLDFKEKIIYQNISTIANGQDRYFDCGKEILELETEKNVRIQYSISMLEKNPNPDYYTYFSHVIYECCNRSINELKQVPNLSTQILNNILTVLFLKREFNHPQFFSSVNIDLFTQPTANHWMHMLILLSQTEAEILASNHQ</sequence>
<dbReference type="EMBL" id="GG738871">
    <property type="protein sequence ID" value="EFC43769.1"/>
    <property type="molecule type" value="Genomic_DNA"/>
</dbReference>
<proteinExistence type="predicted"/>
<feature type="compositionally biased region" description="Basic and acidic residues" evidence="1">
    <location>
        <begin position="266"/>
        <end position="275"/>
    </location>
</feature>
<gene>
    <name evidence="2" type="ORF">NAEGRDRAFT_68148</name>
</gene>
<dbReference type="OrthoDB" id="10064100at2759"/>
<dbReference type="InParanoid" id="D2VHA8"/>
<feature type="compositionally biased region" description="Basic and acidic residues" evidence="1">
    <location>
        <begin position="599"/>
        <end position="608"/>
    </location>
</feature>
<feature type="region of interest" description="Disordered" evidence="1">
    <location>
        <begin position="221"/>
        <end position="306"/>
    </location>
</feature>
<feature type="compositionally biased region" description="Low complexity" evidence="1">
    <location>
        <begin position="485"/>
        <end position="500"/>
    </location>
</feature>
<feature type="compositionally biased region" description="Basic and acidic residues" evidence="1">
    <location>
        <begin position="229"/>
        <end position="246"/>
    </location>
</feature>
<evidence type="ECO:0000313" key="3">
    <source>
        <dbReference type="Proteomes" id="UP000006671"/>
    </source>
</evidence>
<feature type="compositionally biased region" description="Low complexity" evidence="1">
    <location>
        <begin position="295"/>
        <end position="306"/>
    </location>
</feature>
<organism evidence="3">
    <name type="scientific">Naegleria gruberi</name>
    <name type="common">Amoeba</name>
    <dbReference type="NCBI Taxonomy" id="5762"/>
    <lineage>
        <taxon>Eukaryota</taxon>
        <taxon>Discoba</taxon>
        <taxon>Heterolobosea</taxon>
        <taxon>Tetramitia</taxon>
        <taxon>Eutetramitia</taxon>
        <taxon>Vahlkampfiidae</taxon>
        <taxon>Naegleria</taxon>
    </lineage>
</organism>
<feature type="region of interest" description="Disordered" evidence="1">
    <location>
        <begin position="579"/>
        <end position="612"/>
    </location>
</feature>
<reference evidence="2 3" key="1">
    <citation type="journal article" date="2010" name="Cell">
        <title>The genome of Naegleria gruberi illuminates early eukaryotic versatility.</title>
        <authorList>
            <person name="Fritz-Laylin L.K."/>
            <person name="Prochnik S.E."/>
            <person name="Ginger M.L."/>
            <person name="Dacks J.B."/>
            <person name="Carpenter M.L."/>
            <person name="Field M.C."/>
            <person name="Kuo A."/>
            <person name="Paredez A."/>
            <person name="Chapman J."/>
            <person name="Pham J."/>
            <person name="Shu S."/>
            <person name="Neupane R."/>
            <person name="Cipriano M."/>
            <person name="Mancuso J."/>
            <person name="Tu H."/>
            <person name="Salamov A."/>
            <person name="Lindquist E."/>
            <person name="Shapiro H."/>
            <person name="Lucas S."/>
            <person name="Grigoriev I.V."/>
            <person name="Cande W.Z."/>
            <person name="Fulton C."/>
            <person name="Rokhsar D.S."/>
            <person name="Dawson S.C."/>
        </authorList>
    </citation>
    <scope>NUCLEOTIDE SEQUENCE [LARGE SCALE GENOMIC DNA]</scope>
    <source>
        <strain evidence="2 3">NEG-M</strain>
    </source>
</reference>
<name>D2VHA8_NAEGR</name>
<dbReference type="Proteomes" id="UP000006671">
    <property type="component" value="Unassembled WGS sequence"/>
</dbReference>
<feature type="region of interest" description="Disordered" evidence="1">
    <location>
        <begin position="447"/>
        <end position="527"/>
    </location>
</feature>
<dbReference type="Gene3D" id="3.30.40.10">
    <property type="entry name" value="Zinc/RING finger domain, C3HC4 (zinc finger)"/>
    <property type="match status" value="1"/>
</dbReference>
<feature type="compositionally biased region" description="Polar residues" evidence="1">
    <location>
        <begin position="512"/>
        <end position="523"/>
    </location>
</feature>